<evidence type="ECO:0000256" key="2">
    <source>
        <dbReference type="ARBA" id="ARBA00022857"/>
    </source>
</evidence>
<dbReference type="Gene3D" id="3.40.50.720">
    <property type="entry name" value="NAD(P)-binding Rossmann-like Domain"/>
    <property type="match status" value="1"/>
</dbReference>
<reference evidence="4 5" key="1">
    <citation type="submission" date="2023-01" db="EMBL/GenBank/DDBJ databases">
        <title>Analysis of 21 Apiospora genomes using comparative genomics revels a genus with tremendous synthesis potential of carbohydrate active enzymes and secondary metabolites.</title>
        <authorList>
            <person name="Sorensen T."/>
        </authorList>
    </citation>
    <scope>NUCLEOTIDE SEQUENCE [LARGE SCALE GENOMIC DNA]</scope>
    <source>
        <strain evidence="4 5">CBS 83171</strain>
    </source>
</reference>
<dbReference type="PRINTS" id="PR00081">
    <property type="entry name" value="GDHRDH"/>
</dbReference>
<comment type="caution">
    <text evidence="4">The sequence shown here is derived from an EMBL/GenBank/DDBJ whole genome shotgun (WGS) entry which is preliminary data.</text>
</comment>
<evidence type="ECO:0000313" key="4">
    <source>
        <dbReference type="EMBL" id="KAK8078032.1"/>
    </source>
</evidence>
<keyword evidence="3" id="KW-0560">Oxidoreductase</keyword>
<dbReference type="SUPFAM" id="SSF51735">
    <property type="entry name" value="NAD(P)-binding Rossmann-fold domains"/>
    <property type="match status" value="1"/>
</dbReference>
<keyword evidence="5" id="KW-1185">Reference proteome</keyword>
<dbReference type="EMBL" id="JAQQWM010000002">
    <property type="protein sequence ID" value="KAK8078032.1"/>
    <property type="molecule type" value="Genomic_DNA"/>
</dbReference>
<dbReference type="InterPro" id="IPR002347">
    <property type="entry name" value="SDR_fam"/>
</dbReference>
<evidence type="ECO:0000256" key="1">
    <source>
        <dbReference type="ARBA" id="ARBA00006484"/>
    </source>
</evidence>
<dbReference type="Pfam" id="PF00106">
    <property type="entry name" value="adh_short"/>
    <property type="match status" value="1"/>
</dbReference>
<gene>
    <name evidence="4" type="ORF">PG996_004202</name>
</gene>
<dbReference type="Proteomes" id="UP001446871">
    <property type="component" value="Unassembled WGS sequence"/>
</dbReference>
<evidence type="ECO:0000256" key="3">
    <source>
        <dbReference type="ARBA" id="ARBA00023002"/>
    </source>
</evidence>
<dbReference type="PROSITE" id="PS00061">
    <property type="entry name" value="ADH_SHORT"/>
    <property type="match status" value="1"/>
</dbReference>
<proteinExistence type="inferred from homology"/>
<accession>A0ABR1W3H2</accession>
<organism evidence="4 5">
    <name type="scientific">Apiospora saccharicola</name>
    <dbReference type="NCBI Taxonomy" id="335842"/>
    <lineage>
        <taxon>Eukaryota</taxon>
        <taxon>Fungi</taxon>
        <taxon>Dikarya</taxon>
        <taxon>Ascomycota</taxon>
        <taxon>Pezizomycotina</taxon>
        <taxon>Sordariomycetes</taxon>
        <taxon>Xylariomycetidae</taxon>
        <taxon>Amphisphaeriales</taxon>
        <taxon>Apiosporaceae</taxon>
        <taxon>Apiospora</taxon>
    </lineage>
</organism>
<dbReference type="InterPro" id="IPR036291">
    <property type="entry name" value="NAD(P)-bd_dom_sf"/>
</dbReference>
<evidence type="ECO:0000313" key="5">
    <source>
        <dbReference type="Proteomes" id="UP001446871"/>
    </source>
</evidence>
<comment type="similarity">
    <text evidence="1">Belongs to the short-chain dehydrogenases/reductases (SDR) family.</text>
</comment>
<dbReference type="PANTHER" id="PTHR43008">
    <property type="entry name" value="BENZIL REDUCTASE"/>
    <property type="match status" value="1"/>
</dbReference>
<sequence length="292" mass="31549">MANVQIDESKVALVTGGSSGIGHAAAQILLDNGATVHVACIEGTITSVQPEGSQTTGSPNRLHYHACDVRVWTDLRAVFESVGRVDYVFANAGITESDGVDFFADNLDDAGKLAEPEWKSIFEVNVFGVLNAVKLAVSSMRKQKVAAGSIVITTSATAHAAEQSLPIYVTSKTALLALIRALRSKLPSTTVKTMMGASDNDGGDVDITALVYSATATQERRVAVYGKEREARHMWEAGQRWNGRVLRTPGETCTELEEPLADLRPFWFGAENLWLARMQQAATDTRPALQWL</sequence>
<keyword evidence="2" id="KW-0521">NADP</keyword>
<protein>
    <submittedName>
        <fullName evidence="4">Uncharacterized protein</fullName>
    </submittedName>
</protein>
<dbReference type="InterPro" id="IPR020904">
    <property type="entry name" value="Sc_DH/Rdtase_CS"/>
</dbReference>
<name>A0ABR1W3H2_9PEZI</name>
<dbReference type="PANTHER" id="PTHR43008:SF4">
    <property type="entry name" value="CHAIN DEHYDROGENASE, PUTATIVE (AFU_ORTHOLOGUE AFUA_4G08710)-RELATED"/>
    <property type="match status" value="1"/>
</dbReference>